<reference evidence="1" key="1">
    <citation type="submission" date="2023-11" db="EMBL/GenBank/DDBJ databases">
        <authorList>
            <person name="Poullet M."/>
        </authorList>
    </citation>
    <scope>NUCLEOTIDE SEQUENCE</scope>
    <source>
        <strain evidence="1">E1834</strain>
    </source>
</reference>
<keyword evidence="2" id="KW-1185">Reference proteome</keyword>
<dbReference type="Proteomes" id="UP001497535">
    <property type="component" value="Unassembled WGS sequence"/>
</dbReference>
<accession>A0ACB1A7C5</accession>
<gene>
    <name evidence="1" type="ORF">MENTE1834_LOCUS34583</name>
</gene>
<comment type="caution">
    <text evidence="1">The sequence shown here is derived from an EMBL/GenBank/DDBJ whole genome shotgun (WGS) entry which is preliminary data.</text>
</comment>
<organism evidence="1 2">
    <name type="scientific">Meloidogyne enterolobii</name>
    <name type="common">Root-knot nematode worm</name>
    <name type="synonym">Meloidogyne mayaguensis</name>
    <dbReference type="NCBI Taxonomy" id="390850"/>
    <lineage>
        <taxon>Eukaryota</taxon>
        <taxon>Metazoa</taxon>
        <taxon>Ecdysozoa</taxon>
        <taxon>Nematoda</taxon>
        <taxon>Chromadorea</taxon>
        <taxon>Rhabditida</taxon>
        <taxon>Tylenchina</taxon>
        <taxon>Tylenchomorpha</taxon>
        <taxon>Tylenchoidea</taxon>
        <taxon>Meloidogynidae</taxon>
        <taxon>Meloidogyninae</taxon>
        <taxon>Meloidogyne</taxon>
    </lineage>
</organism>
<evidence type="ECO:0000313" key="2">
    <source>
        <dbReference type="Proteomes" id="UP001497535"/>
    </source>
</evidence>
<evidence type="ECO:0000313" key="1">
    <source>
        <dbReference type="EMBL" id="CAK5087058.1"/>
    </source>
</evidence>
<name>A0ACB1A7C5_MELEN</name>
<dbReference type="EMBL" id="CAVMJV010000062">
    <property type="protein sequence ID" value="CAK5087058.1"/>
    <property type="molecule type" value="Genomic_DNA"/>
</dbReference>
<protein>
    <submittedName>
        <fullName evidence="1">Uncharacterized protein</fullName>
    </submittedName>
</protein>
<sequence length="63" mass="7227">MLFFVVAILALFVIIFLGCVIYNLFKKWRAQYGRMLAIPVLVVTKNDLVDASDEIEKIGRGFF</sequence>
<proteinExistence type="predicted"/>